<keyword evidence="1" id="KW-1133">Transmembrane helix</keyword>
<dbReference type="InterPro" id="IPR013106">
    <property type="entry name" value="Ig_V-set"/>
</dbReference>
<feature type="domain" description="Ig-like" evidence="2">
    <location>
        <begin position="1"/>
        <end position="84"/>
    </location>
</feature>
<dbReference type="Gene3D" id="2.60.40.10">
    <property type="entry name" value="Immunoglobulins"/>
    <property type="match status" value="1"/>
</dbReference>
<organism evidence="3 4">
    <name type="scientific">Scophthalmus maximus</name>
    <name type="common">Turbot</name>
    <name type="synonym">Psetta maxima</name>
    <dbReference type="NCBI Taxonomy" id="52904"/>
    <lineage>
        <taxon>Eukaryota</taxon>
        <taxon>Metazoa</taxon>
        <taxon>Chordata</taxon>
        <taxon>Craniata</taxon>
        <taxon>Vertebrata</taxon>
        <taxon>Euteleostomi</taxon>
        <taxon>Actinopterygii</taxon>
        <taxon>Neopterygii</taxon>
        <taxon>Teleostei</taxon>
        <taxon>Neoteleostei</taxon>
        <taxon>Acanthomorphata</taxon>
        <taxon>Carangaria</taxon>
        <taxon>Pleuronectiformes</taxon>
        <taxon>Pleuronectoidei</taxon>
        <taxon>Scophthalmidae</taxon>
        <taxon>Scophthalmus</taxon>
    </lineage>
</organism>
<dbReference type="Proteomes" id="UP000246464">
    <property type="component" value="Chromosome 1"/>
</dbReference>
<gene>
    <name evidence="3" type="ORF">SMAX5B_003707</name>
</gene>
<dbReference type="Pfam" id="PF07686">
    <property type="entry name" value="V-set"/>
    <property type="match status" value="1"/>
</dbReference>
<evidence type="ECO:0000313" key="3">
    <source>
        <dbReference type="EMBL" id="AWO96219.1"/>
    </source>
</evidence>
<reference evidence="3 4" key="1">
    <citation type="submission" date="2017-12" db="EMBL/GenBank/DDBJ databases">
        <title>Integrating genomic resources of turbot (Scophthalmus maximus) in depth evaluation of genetic and physical mapping variation across individuals.</title>
        <authorList>
            <person name="Martinez P."/>
        </authorList>
    </citation>
    <scope>NUCLEOTIDE SEQUENCE [LARGE SCALE GENOMIC DNA]</scope>
</reference>
<dbReference type="SUPFAM" id="SSF48726">
    <property type="entry name" value="Immunoglobulin"/>
    <property type="match status" value="1"/>
</dbReference>
<dbReference type="InterPro" id="IPR007110">
    <property type="entry name" value="Ig-like_dom"/>
</dbReference>
<keyword evidence="1" id="KW-0472">Membrane</keyword>
<evidence type="ECO:0000259" key="2">
    <source>
        <dbReference type="PROSITE" id="PS50835"/>
    </source>
</evidence>
<dbReference type="InterPro" id="IPR036179">
    <property type="entry name" value="Ig-like_dom_sf"/>
</dbReference>
<sequence>MPCQLNLSSDEKMVTSPVLYWEHLTRVANNPRLWIPSEEYEGRVHLLEENPNSSNKSLLLKSVQWEDTGKYLCKVTITTEKDKSLRMRGNETLLMIYDAMTFNLPEHNDSLLRCEVNVTRGPGFVLSILRDGRKPQTVDSAPGAAVTLLTHVTLSETVLLRGGGEYECQLHLNEDLVVKSIIHYLSTVAGEGGGAGEIVLTPWPTVVSESGVVEFPEPWLLYVLHLLVPFAFLLGLVTSLLCRR</sequence>
<dbReference type="InterPro" id="IPR013783">
    <property type="entry name" value="Ig-like_fold"/>
</dbReference>
<keyword evidence="4" id="KW-1185">Reference proteome</keyword>
<evidence type="ECO:0000313" key="4">
    <source>
        <dbReference type="Proteomes" id="UP000246464"/>
    </source>
</evidence>
<evidence type="ECO:0000256" key="1">
    <source>
        <dbReference type="SAM" id="Phobius"/>
    </source>
</evidence>
<accession>A0A2U9AX12</accession>
<dbReference type="PROSITE" id="PS50835">
    <property type="entry name" value="IG_LIKE"/>
    <property type="match status" value="1"/>
</dbReference>
<name>A0A2U9AX12_SCOMX</name>
<protein>
    <recommendedName>
        <fullName evidence="2">Ig-like domain-containing protein</fullName>
    </recommendedName>
</protein>
<feature type="transmembrane region" description="Helical" evidence="1">
    <location>
        <begin position="219"/>
        <end position="242"/>
    </location>
</feature>
<keyword evidence="1" id="KW-0812">Transmembrane</keyword>
<proteinExistence type="predicted"/>
<dbReference type="EMBL" id="CP026243">
    <property type="protein sequence ID" value="AWO96219.1"/>
    <property type="molecule type" value="Genomic_DNA"/>
</dbReference>
<dbReference type="AlphaFoldDB" id="A0A2U9AX12"/>